<evidence type="ECO:0000313" key="2">
    <source>
        <dbReference type="EMBL" id="SVE34540.1"/>
    </source>
</evidence>
<evidence type="ECO:0000259" key="1">
    <source>
        <dbReference type="Pfam" id="PF01494"/>
    </source>
</evidence>
<name>A0A383CR94_9ZZZZ</name>
<dbReference type="GO" id="GO:0071949">
    <property type="term" value="F:FAD binding"/>
    <property type="evidence" value="ECO:0007669"/>
    <property type="project" value="InterPro"/>
</dbReference>
<reference evidence="2" key="1">
    <citation type="submission" date="2018-05" db="EMBL/GenBank/DDBJ databases">
        <authorList>
            <person name="Lanie J.A."/>
            <person name="Ng W.-L."/>
            <person name="Kazmierczak K.M."/>
            <person name="Andrzejewski T.M."/>
            <person name="Davidsen T.M."/>
            <person name="Wayne K.J."/>
            <person name="Tettelin H."/>
            <person name="Glass J.I."/>
            <person name="Rusch D."/>
            <person name="Podicherti R."/>
            <person name="Tsui H.-C.T."/>
            <person name="Winkler M.E."/>
        </authorList>
    </citation>
    <scope>NUCLEOTIDE SEQUENCE</scope>
</reference>
<dbReference type="SUPFAM" id="SSF51905">
    <property type="entry name" value="FAD/NAD(P)-binding domain"/>
    <property type="match status" value="1"/>
</dbReference>
<dbReference type="Gene3D" id="3.50.50.60">
    <property type="entry name" value="FAD/NAD(P)-binding domain"/>
    <property type="match status" value="1"/>
</dbReference>
<dbReference type="AlphaFoldDB" id="A0A383CR94"/>
<protein>
    <recommendedName>
        <fullName evidence="1">FAD-binding domain-containing protein</fullName>
    </recommendedName>
</protein>
<feature type="domain" description="FAD-binding" evidence="1">
    <location>
        <begin position="16"/>
        <end position="188"/>
    </location>
</feature>
<dbReference type="EMBL" id="UINC01210878">
    <property type="protein sequence ID" value="SVE34540.1"/>
    <property type="molecule type" value="Genomic_DNA"/>
</dbReference>
<dbReference type="InterPro" id="IPR051205">
    <property type="entry name" value="UbiH/COQ6_monooxygenase"/>
</dbReference>
<accession>A0A383CR94</accession>
<proteinExistence type="predicted"/>
<dbReference type="InterPro" id="IPR002938">
    <property type="entry name" value="FAD-bd"/>
</dbReference>
<sequence>IIDKNEITNNKIIESDFRTTAISEGTKEILEKFGFWQKINKKSQPIKSIKVFDRTNNNNIDFFNHKKNIQLGYIVENKFLKRIFLDEIKKNKYLTLVEHSSIKNIEFTNDFVVINTQNDDFQTSLLIASDGKNSYLRKNLKQQFFSKQYNQSAIVINFSHSYSHSNTAYEMFYNSGPLATLPMLNDKNNYRSSLIWSHDPRFINSLYSLNNNFLSSVIEEHIKKVLGNVINIINKQKFS</sequence>
<feature type="non-terminal residue" evidence="2">
    <location>
        <position position="1"/>
    </location>
</feature>
<organism evidence="2">
    <name type="scientific">marine metagenome</name>
    <dbReference type="NCBI Taxonomy" id="408172"/>
    <lineage>
        <taxon>unclassified sequences</taxon>
        <taxon>metagenomes</taxon>
        <taxon>ecological metagenomes</taxon>
    </lineage>
</organism>
<dbReference type="Pfam" id="PF01494">
    <property type="entry name" value="FAD_binding_3"/>
    <property type="match status" value="1"/>
</dbReference>
<gene>
    <name evidence="2" type="ORF">METZ01_LOCUS487394</name>
</gene>
<feature type="non-terminal residue" evidence="2">
    <location>
        <position position="239"/>
    </location>
</feature>
<dbReference type="PANTHER" id="PTHR43876:SF7">
    <property type="entry name" value="UBIQUINONE BIOSYNTHESIS MONOOXYGENASE COQ6, MITOCHONDRIAL"/>
    <property type="match status" value="1"/>
</dbReference>
<dbReference type="PANTHER" id="PTHR43876">
    <property type="entry name" value="UBIQUINONE BIOSYNTHESIS MONOOXYGENASE COQ6, MITOCHONDRIAL"/>
    <property type="match status" value="1"/>
</dbReference>
<dbReference type="InterPro" id="IPR036188">
    <property type="entry name" value="FAD/NAD-bd_sf"/>
</dbReference>